<dbReference type="Proteomes" id="UP000030765">
    <property type="component" value="Unassembled WGS sequence"/>
</dbReference>
<evidence type="ECO:0000313" key="1">
    <source>
        <dbReference type="EMBL" id="KFB40118.1"/>
    </source>
</evidence>
<dbReference type="EnsemblMetazoa" id="ASIC007652-RA">
    <property type="protein sequence ID" value="ASIC007652-PA"/>
    <property type="gene ID" value="ASIC007652"/>
</dbReference>
<dbReference type="AlphaFoldDB" id="A0A084VQ74"/>
<keyword evidence="3" id="KW-1185">Reference proteome</keyword>
<protein>
    <submittedName>
        <fullName evidence="1 2">Uncharacterized protein</fullName>
    </submittedName>
</protein>
<reference evidence="2" key="2">
    <citation type="submission" date="2020-05" db="UniProtKB">
        <authorList>
            <consortium name="EnsemblMetazoa"/>
        </authorList>
    </citation>
    <scope>IDENTIFICATION</scope>
</reference>
<dbReference type="EMBL" id="ATLV01015142">
    <property type="status" value="NOT_ANNOTATED_CDS"/>
    <property type="molecule type" value="Genomic_DNA"/>
</dbReference>
<reference evidence="1 3" key="1">
    <citation type="journal article" date="2014" name="BMC Genomics">
        <title>Genome sequence of Anopheles sinensis provides insight into genetics basis of mosquito competence for malaria parasites.</title>
        <authorList>
            <person name="Zhou D."/>
            <person name="Zhang D."/>
            <person name="Ding G."/>
            <person name="Shi L."/>
            <person name="Hou Q."/>
            <person name="Ye Y."/>
            <person name="Xu Y."/>
            <person name="Zhou H."/>
            <person name="Xiong C."/>
            <person name="Li S."/>
            <person name="Yu J."/>
            <person name="Hong S."/>
            <person name="Yu X."/>
            <person name="Zou P."/>
            <person name="Chen C."/>
            <person name="Chang X."/>
            <person name="Wang W."/>
            <person name="Lv Y."/>
            <person name="Sun Y."/>
            <person name="Ma L."/>
            <person name="Shen B."/>
            <person name="Zhu C."/>
        </authorList>
    </citation>
    <scope>NUCLEOTIDE SEQUENCE [LARGE SCALE GENOMIC DNA]</scope>
</reference>
<evidence type="ECO:0000313" key="3">
    <source>
        <dbReference type="Proteomes" id="UP000030765"/>
    </source>
</evidence>
<name>A0A084VQ74_ANOSI</name>
<proteinExistence type="predicted"/>
<sequence length="146" mass="15810">MDNTSERECSYLISPGHGYTEVSAGQVTCHTRKRQLGAYRDAEALERDSFQQALGCLCLYISVKVGQRNTHILSAPVRALLVLSACLRNGVGPAVKPVRCCFHKPGADFAGAFEIPLTDGGSSLPEEGISVAKWEITSYLRQANPL</sequence>
<dbReference type="VEuPathDB" id="VectorBase:ASIC007652"/>
<accession>A0A084VQ74</accession>
<evidence type="ECO:0000313" key="2">
    <source>
        <dbReference type="EnsemblMetazoa" id="ASIC007652-PA"/>
    </source>
</evidence>
<gene>
    <name evidence="1" type="ORF">ZHAS_00007652</name>
</gene>
<dbReference type="EMBL" id="KE525003">
    <property type="protein sequence ID" value="KFB40118.1"/>
    <property type="molecule type" value="Genomic_DNA"/>
</dbReference>
<organism evidence="1">
    <name type="scientific">Anopheles sinensis</name>
    <name type="common">Mosquito</name>
    <dbReference type="NCBI Taxonomy" id="74873"/>
    <lineage>
        <taxon>Eukaryota</taxon>
        <taxon>Metazoa</taxon>
        <taxon>Ecdysozoa</taxon>
        <taxon>Arthropoda</taxon>
        <taxon>Hexapoda</taxon>
        <taxon>Insecta</taxon>
        <taxon>Pterygota</taxon>
        <taxon>Neoptera</taxon>
        <taxon>Endopterygota</taxon>
        <taxon>Diptera</taxon>
        <taxon>Nematocera</taxon>
        <taxon>Culicoidea</taxon>
        <taxon>Culicidae</taxon>
        <taxon>Anophelinae</taxon>
        <taxon>Anopheles</taxon>
    </lineage>
</organism>